<name>A0A143YV54_9LACT</name>
<dbReference type="EMBL" id="FJNE01000006">
    <property type="protein sequence ID" value="CZQ96659.1"/>
    <property type="molecule type" value="Genomic_DNA"/>
</dbReference>
<evidence type="ECO:0000313" key="1">
    <source>
        <dbReference type="EMBL" id="CZQ96659.1"/>
    </source>
</evidence>
<protein>
    <submittedName>
        <fullName evidence="1">Uncharacterized protein</fullName>
    </submittedName>
</protein>
<dbReference type="Proteomes" id="UP000242754">
    <property type="component" value="Unassembled WGS sequence"/>
</dbReference>
<gene>
    <name evidence="1" type="ORF">Tpal_2036</name>
</gene>
<dbReference type="AlphaFoldDB" id="A0A143YV54"/>
<evidence type="ECO:0000313" key="2">
    <source>
        <dbReference type="Proteomes" id="UP000242754"/>
    </source>
</evidence>
<reference evidence="1 2" key="1">
    <citation type="submission" date="2016-02" db="EMBL/GenBank/DDBJ databases">
        <authorList>
            <person name="Wen L."/>
            <person name="He K."/>
            <person name="Yang H."/>
        </authorList>
    </citation>
    <scope>NUCLEOTIDE SEQUENCE [LARGE SCALE GENOMIC DNA]</scope>
    <source>
        <strain evidence="1">Trichococcus palustris</strain>
    </source>
</reference>
<proteinExistence type="predicted"/>
<organism evidence="1 2">
    <name type="scientific">Trichococcus palustris</name>
    <dbReference type="NCBI Taxonomy" id="140314"/>
    <lineage>
        <taxon>Bacteria</taxon>
        <taxon>Bacillati</taxon>
        <taxon>Bacillota</taxon>
        <taxon>Bacilli</taxon>
        <taxon>Lactobacillales</taxon>
        <taxon>Carnobacteriaceae</taxon>
        <taxon>Trichococcus</taxon>
    </lineage>
</organism>
<accession>A0A143YV54</accession>
<keyword evidence="2" id="KW-1185">Reference proteome</keyword>
<sequence>MIFNIYSIINVIWKDSHPIFFGTPAFYQQIYRICLYGDLMSAAMDEYFTCNVMYAFSVKKQGSKNIFYLGEKHMEIVTKYLGIHKEESTVALHYLNSDELAREYIFVNEKDAEDFYNTCKNLDEFMDQVPEEKREIYHNELLANLFKEKEYELNIYNALPEEDSNEELHKEI</sequence>